<dbReference type="InterPro" id="IPR036514">
    <property type="entry name" value="SGNH_hydro_sf"/>
</dbReference>
<keyword evidence="1" id="KW-0732">Signal</keyword>
<keyword evidence="3" id="KW-0378">Hydrolase</keyword>
<evidence type="ECO:0000256" key="1">
    <source>
        <dbReference type="SAM" id="SignalP"/>
    </source>
</evidence>
<evidence type="ECO:0000313" key="4">
    <source>
        <dbReference type="Proteomes" id="UP001199919"/>
    </source>
</evidence>
<feature type="signal peptide" evidence="1">
    <location>
        <begin position="1"/>
        <end position="21"/>
    </location>
</feature>
<dbReference type="GO" id="GO:0016787">
    <property type="term" value="F:hydrolase activity"/>
    <property type="evidence" value="ECO:0007669"/>
    <property type="project" value="UniProtKB-KW"/>
</dbReference>
<reference evidence="3 4" key="1">
    <citation type="submission" date="2021-12" db="EMBL/GenBank/DDBJ databases">
        <title>Mucilaginibacter roseus genome.</title>
        <authorList>
            <person name="Ferreira J.R."/>
            <person name="Newman J.D."/>
        </authorList>
    </citation>
    <scope>NUCLEOTIDE SEQUENCE [LARGE SCALE GENOMIC DNA]</scope>
    <source>
        <strain evidence="3 4">LMG 28454</strain>
    </source>
</reference>
<comment type="caution">
    <text evidence="3">The sequence shown here is derived from an EMBL/GenBank/DDBJ whole genome shotgun (WGS) entry which is preliminary data.</text>
</comment>
<dbReference type="InterPro" id="IPR013830">
    <property type="entry name" value="SGNH_hydro"/>
</dbReference>
<feature type="domain" description="SGNH hydrolase-type esterase" evidence="2">
    <location>
        <begin position="68"/>
        <end position="231"/>
    </location>
</feature>
<gene>
    <name evidence="3" type="ORF">LT679_15485</name>
</gene>
<organism evidence="3 4">
    <name type="scientific">Mucilaginibacter roseus</name>
    <dbReference type="NCBI Taxonomy" id="1528868"/>
    <lineage>
        <taxon>Bacteria</taxon>
        <taxon>Pseudomonadati</taxon>
        <taxon>Bacteroidota</taxon>
        <taxon>Sphingobacteriia</taxon>
        <taxon>Sphingobacteriales</taxon>
        <taxon>Sphingobacteriaceae</taxon>
        <taxon>Mucilaginibacter</taxon>
    </lineage>
</organism>
<dbReference type="Gene3D" id="3.40.50.1110">
    <property type="entry name" value="SGNH hydrolase"/>
    <property type="match status" value="1"/>
</dbReference>
<sequence length="247" mass="27495">MKKIFILPALFSALLFSNAFAQTADTARMAKELKQLNYLREDWANLKRFEKENAAVQPPAKGEDRVVFMGNSITQGWSDKDPAFFKGKPYINRGIGGQTTPQMLLRFRPDVINLKPKVVVILAGTNDIAGNTGPTSEETIVGNIQSMALLAQHYGIKVVISSILPVYDYPWRRGLNPVPKIASINKSLKEFAASNKMVYLDYFTPMADEQQGLKKELTYDGVHPNETGYKVMEPLAEAAIKAALKKK</sequence>
<evidence type="ECO:0000259" key="2">
    <source>
        <dbReference type="Pfam" id="PF13472"/>
    </source>
</evidence>
<dbReference type="CDD" id="cd04501">
    <property type="entry name" value="SGNH_hydrolase_like_4"/>
    <property type="match status" value="1"/>
</dbReference>
<keyword evidence="4" id="KW-1185">Reference proteome</keyword>
<proteinExistence type="predicted"/>
<dbReference type="Pfam" id="PF13472">
    <property type="entry name" value="Lipase_GDSL_2"/>
    <property type="match status" value="1"/>
</dbReference>
<dbReference type="RefSeq" id="WP_232178523.1">
    <property type="nucleotide sequence ID" value="NZ_JAJPWV010000005.1"/>
</dbReference>
<dbReference type="Proteomes" id="UP001199919">
    <property type="component" value="Unassembled WGS sequence"/>
</dbReference>
<dbReference type="SUPFAM" id="SSF52266">
    <property type="entry name" value="SGNH hydrolase"/>
    <property type="match status" value="1"/>
</dbReference>
<dbReference type="PANTHER" id="PTHR30383">
    <property type="entry name" value="THIOESTERASE 1/PROTEASE 1/LYSOPHOSPHOLIPASE L1"/>
    <property type="match status" value="1"/>
</dbReference>
<protein>
    <submittedName>
        <fullName evidence="3">SGNH/GDSL hydrolase family protein</fullName>
    </submittedName>
</protein>
<dbReference type="EMBL" id="JAJPWV010000005">
    <property type="protein sequence ID" value="MCD8742016.1"/>
    <property type="molecule type" value="Genomic_DNA"/>
</dbReference>
<feature type="chain" id="PRO_5045723823" evidence="1">
    <location>
        <begin position="22"/>
        <end position="247"/>
    </location>
</feature>
<name>A0ABS8U4I7_9SPHI</name>
<dbReference type="InterPro" id="IPR051532">
    <property type="entry name" value="Ester_Hydrolysis_Enzymes"/>
</dbReference>
<evidence type="ECO:0000313" key="3">
    <source>
        <dbReference type="EMBL" id="MCD8742016.1"/>
    </source>
</evidence>
<dbReference type="PANTHER" id="PTHR30383:SF5">
    <property type="entry name" value="SGNH HYDROLASE-TYPE ESTERASE DOMAIN-CONTAINING PROTEIN"/>
    <property type="match status" value="1"/>
</dbReference>
<accession>A0ABS8U4I7</accession>